<dbReference type="AlphaFoldDB" id="A0A918ET17"/>
<reference evidence="2" key="1">
    <citation type="journal article" date="2014" name="Int. J. Syst. Evol. Microbiol.">
        <title>Complete genome sequence of Corynebacterium casei LMG S-19264T (=DSM 44701T), isolated from a smear-ripened cheese.</title>
        <authorList>
            <consortium name="US DOE Joint Genome Institute (JGI-PGF)"/>
            <person name="Walter F."/>
            <person name="Albersmeier A."/>
            <person name="Kalinowski J."/>
            <person name="Ruckert C."/>
        </authorList>
    </citation>
    <scope>NUCLEOTIDE SEQUENCE</scope>
    <source>
        <strain evidence="2">JCM 3131</strain>
    </source>
</reference>
<comment type="caution">
    <text evidence="2">The sequence shown here is derived from an EMBL/GenBank/DDBJ whole genome shotgun (WGS) entry which is preliminary data.</text>
</comment>
<accession>A0A918ET17</accession>
<protein>
    <submittedName>
        <fullName evidence="2">Uncharacterized protein</fullName>
    </submittedName>
</protein>
<gene>
    <name evidence="2" type="ORF">GCM10010145_41680</name>
</gene>
<evidence type="ECO:0000256" key="1">
    <source>
        <dbReference type="SAM" id="MobiDB-lite"/>
    </source>
</evidence>
<organism evidence="2 3">
    <name type="scientific">Streptomyces ruber</name>
    <dbReference type="NCBI Taxonomy" id="83378"/>
    <lineage>
        <taxon>Bacteria</taxon>
        <taxon>Bacillati</taxon>
        <taxon>Actinomycetota</taxon>
        <taxon>Actinomycetes</taxon>
        <taxon>Kitasatosporales</taxon>
        <taxon>Streptomycetaceae</taxon>
        <taxon>Streptomyces</taxon>
    </lineage>
</organism>
<proteinExistence type="predicted"/>
<feature type="region of interest" description="Disordered" evidence="1">
    <location>
        <begin position="35"/>
        <end position="101"/>
    </location>
</feature>
<dbReference type="EMBL" id="BMQK01000009">
    <property type="protein sequence ID" value="GGQ67475.1"/>
    <property type="molecule type" value="Genomic_DNA"/>
</dbReference>
<keyword evidence="3" id="KW-1185">Reference proteome</keyword>
<evidence type="ECO:0000313" key="3">
    <source>
        <dbReference type="Proteomes" id="UP000620156"/>
    </source>
</evidence>
<dbReference type="Proteomes" id="UP000620156">
    <property type="component" value="Unassembled WGS sequence"/>
</dbReference>
<reference evidence="2" key="2">
    <citation type="submission" date="2020-09" db="EMBL/GenBank/DDBJ databases">
        <authorList>
            <person name="Sun Q."/>
            <person name="Ohkuma M."/>
        </authorList>
    </citation>
    <scope>NUCLEOTIDE SEQUENCE</scope>
    <source>
        <strain evidence="2">JCM 3131</strain>
    </source>
</reference>
<evidence type="ECO:0000313" key="2">
    <source>
        <dbReference type="EMBL" id="GGQ67475.1"/>
    </source>
</evidence>
<feature type="compositionally biased region" description="Low complexity" evidence="1">
    <location>
        <begin position="87"/>
        <end position="101"/>
    </location>
</feature>
<name>A0A918ET17_9ACTN</name>
<sequence length="101" mass="10109">MVTRAGWATAPPGHGAHGHTIAVGVRRRFGEVAPTPDLTRWAGPLPGGGPAGSAPTPGRGPPGRYPRRNAGLRGRGKHSGPRPAPGPAIVVPAAGSVAPQR</sequence>